<reference evidence="2" key="1">
    <citation type="submission" date="2021-01" db="EMBL/GenBank/DDBJ databases">
        <title>Characterization of Corynebacterium spp. from penguins.</title>
        <authorList>
            <person name="Svec P."/>
        </authorList>
    </citation>
    <scope>NUCLEOTIDE SEQUENCE</scope>
    <source>
        <strain evidence="2">CCM 8835</strain>
    </source>
</reference>
<evidence type="ECO:0000313" key="3">
    <source>
        <dbReference type="Proteomes" id="UP000650005"/>
    </source>
</evidence>
<sequence length="116" mass="12378">MGRIRPAVYREQLGVGEQDDGESEGPEHVAAGCFAHGIRRAAPPTSRVCVVVAPACAGRTSSLETTRSAWENPGKTVLGLVLTGKAADVMEGEGQPYRCRCRRSSGPIRLMRSRGL</sequence>
<protein>
    <submittedName>
        <fullName evidence="2">AAA family ATPase</fullName>
    </submittedName>
</protein>
<accession>A0ABS1FMS2</accession>
<proteinExistence type="predicted"/>
<evidence type="ECO:0000313" key="2">
    <source>
        <dbReference type="EMBL" id="MBK1844720.1"/>
    </source>
</evidence>
<gene>
    <name evidence="2" type="ORF">JIM95_09045</name>
</gene>
<keyword evidence="3" id="KW-1185">Reference proteome</keyword>
<name>A0ABS1FMS2_9CORY</name>
<comment type="caution">
    <text evidence="2">The sequence shown here is derived from an EMBL/GenBank/DDBJ whole genome shotgun (WGS) entry which is preliminary data.</text>
</comment>
<feature type="region of interest" description="Disordered" evidence="1">
    <location>
        <begin position="1"/>
        <end position="27"/>
    </location>
</feature>
<dbReference type="Proteomes" id="UP000650005">
    <property type="component" value="Unassembled WGS sequence"/>
</dbReference>
<dbReference type="EMBL" id="JAENIP010000014">
    <property type="protein sequence ID" value="MBK1844720.1"/>
    <property type="molecule type" value="Genomic_DNA"/>
</dbReference>
<evidence type="ECO:0000256" key="1">
    <source>
        <dbReference type="SAM" id="MobiDB-lite"/>
    </source>
</evidence>
<organism evidence="2 3">
    <name type="scientific">Corynebacterium antarcticum</name>
    <dbReference type="NCBI Taxonomy" id="2800405"/>
    <lineage>
        <taxon>Bacteria</taxon>
        <taxon>Bacillati</taxon>
        <taxon>Actinomycetota</taxon>
        <taxon>Actinomycetes</taxon>
        <taxon>Mycobacteriales</taxon>
        <taxon>Corynebacteriaceae</taxon>
        <taxon>Corynebacterium</taxon>
    </lineage>
</organism>
<dbReference type="Pfam" id="PF13604">
    <property type="entry name" value="AAA_30"/>
    <property type="match status" value="1"/>
</dbReference>